<evidence type="ECO:0000256" key="3">
    <source>
        <dbReference type="ARBA" id="ARBA00022454"/>
    </source>
</evidence>
<dbReference type="InterPro" id="IPR003395">
    <property type="entry name" value="RecF/RecN/SMC_N"/>
</dbReference>
<dbReference type="SUPFAM" id="SSF52540">
    <property type="entry name" value="P-loop containing nucleoside triphosphate hydrolases"/>
    <property type="match status" value="1"/>
</dbReference>
<keyword evidence="11" id="KW-1185">Reference proteome</keyword>
<keyword evidence="5" id="KW-0067">ATP-binding</keyword>
<dbReference type="Proteomes" id="UP000472272">
    <property type="component" value="Chromosome 5"/>
</dbReference>
<organism evidence="10 11">
    <name type="scientific">Podarcis muralis</name>
    <name type="common">Wall lizard</name>
    <name type="synonym">Lacerta muralis</name>
    <dbReference type="NCBI Taxonomy" id="64176"/>
    <lineage>
        <taxon>Eukaryota</taxon>
        <taxon>Metazoa</taxon>
        <taxon>Chordata</taxon>
        <taxon>Craniata</taxon>
        <taxon>Vertebrata</taxon>
        <taxon>Euteleostomi</taxon>
        <taxon>Lepidosauria</taxon>
        <taxon>Squamata</taxon>
        <taxon>Bifurcata</taxon>
        <taxon>Unidentata</taxon>
        <taxon>Episquamata</taxon>
        <taxon>Laterata</taxon>
        <taxon>Lacertibaenia</taxon>
        <taxon>Lacertidae</taxon>
        <taxon>Podarcis</taxon>
    </lineage>
</organism>
<evidence type="ECO:0000313" key="10">
    <source>
        <dbReference type="Ensembl" id="ENSPMRP00000002114.1"/>
    </source>
</evidence>
<dbReference type="AlphaFoldDB" id="A0A670HQP7"/>
<feature type="region of interest" description="Disordered" evidence="8">
    <location>
        <begin position="1149"/>
        <end position="1169"/>
    </location>
</feature>
<evidence type="ECO:0000256" key="5">
    <source>
        <dbReference type="ARBA" id="ARBA00022840"/>
    </source>
</evidence>
<evidence type="ECO:0000256" key="7">
    <source>
        <dbReference type="SAM" id="Coils"/>
    </source>
</evidence>
<dbReference type="PANTHER" id="PTHR18937">
    <property type="entry name" value="STRUCTURAL MAINTENANCE OF CHROMOSOMES SMC FAMILY MEMBER"/>
    <property type="match status" value="1"/>
</dbReference>
<dbReference type="SMART" id="SM00968">
    <property type="entry name" value="SMC_hinge"/>
    <property type="match status" value="1"/>
</dbReference>
<dbReference type="InterPro" id="IPR036277">
    <property type="entry name" value="SMC_hinge_sf"/>
</dbReference>
<name>A0A670HQP7_PODMU</name>
<dbReference type="Gene3D" id="3.30.70.1620">
    <property type="match status" value="1"/>
</dbReference>
<dbReference type="GO" id="GO:0007062">
    <property type="term" value="P:sister chromatid cohesion"/>
    <property type="evidence" value="ECO:0007669"/>
    <property type="project" value="TreeGrafter"/>
</dbReference>
<dbReference type="InterPro" id="IPR010935">
    <property type="entry name" value="SMC_hinge"/>
</dbReference>
<dbReference type="Gene3D" id="3.40.50.300">
    <property type="entry name" value="P-loop containing nucleotide triphosphate hydrolases"/>
    <property type="match status" value="2"/>
</dbReference>
<feature type="coiled-coil region" evidence="7">
    <location>
        <begin position="127"/>
        <end position="175"/>
    </location>
</feature>
<feature type="coiled-coil region" evidence="7">
    <location>
        <begin position="231"/>
        <end position="460"/>
    </location>
</feature>
<proteinExistence type="predicted"/>
<dbReference type="GO" id="GO:0016887">
    <property type="term" value="F:ATP hydrolysis activity"/>
    <property type="evidence" value="ECO:0007669"/>
    <property type="project" value="InterPro"/>
</dbReference>
<reference evidence="10 11" key="1">
    <citation type="journal article" date="2019" name="Proc. Natl. Acad. Sci. U.S.A.">
        <title>Regulatory changes in pterin and carotenoid genes underlie balanced color polymorphisms in the wall lizard.</title>
        <authorList>
            <person name="Andrade P."/>
            <person name="Pinho C."/>
            <person name="Perez I de Lanuza G."/>
            <person name="Afonso S."/>
            <person name="Brejcha J."/>
            <person name="Rubin C.J."/>
            <person name="Wallerman O."/>
            <person name="Pereira P."/>
            <person name="Sabatino S.J."/>
            <person name="Bellati A."/>
            <person name="Pellitteri-Rosa D."/>
            <person name="Bosakova Z."/>
            <person name="Bunikis I."/>
            <person name="Carretero M.A."/>
            <person name="Feiner N."/>
            <person name="Marsik P."/>
            <person name="Pauperio F."/>
            <person name="Salvi D."/>
            <person name="Soler L."/>
            <person name="While G.M."/>
            <person name="Uller T."/>
            <person name="Font E."/>
            <person name="Andersson L."/>
            <person name="Carneiro M."/>
        </authorList>
    </citation>
    <scope>NUCLEOTIDE SEQUENCE</scope>
</reference>
<dbReference type="Pfam" id="PF06470">
    <property type="entry name" value="SMC_hinge"/>
    <property type="match status" value="1"/>
</dbReference>
<dbReference type="GO" id="GO:0030893">
    <property type="term" value="C:meiotic cohesin complex"/>
    <property type="evidence" value="ECO:0007669"/>
    <property type="project" value="TreeGrafter"/>
</dbReference>
<dbReference type="GeneTree" id="ENSGT00940000157633"/>
<dbReference type="PIRSF" id="PIRSF005719">
    <property type="entry name" value="SMC"/>
    <property type="match status" value="1"/>
</dbReference>
<keyword evidence="4" id="KW-0547">Nucleotide-binding</keyword>
<dbReference type="GO" id="GO:0005524">
    <property type="term" value="F:ATP binding"/>
    <property type="evidence" value="ECO:0007669"/>
    <property type="project" value="UniProtKB-KW"/>
</dbReference>
<dbReference type="Pfam" id="PF02463">
    <property type="entry name" value="SMC_N"/>
    <property type="match status" value="1"/>
</dbReference>
<gene>
    <name evidence="10" type="primary">SMC1B</name>
</gene>
<reference evidence="10" key="2">
    <citation type="submission" date="2025-08" db="UniProtKB">
        <authorList>
            <consortium name="Ensembl"/>
        </authorList>
    </citation>
    <scope>IDENTIFICATION</scope>
</reference>
<evidence type="ECO:0000256" key="6">
    <source>
        <dbReference type="ARBA" id="ARBA00023054"/>
    </source>
</evidence>
<evidence type="ECO:0000256" key="1">
    <source>
        <dbReference type="ARBA" id="ARBA00004123"/>
    </source>
</evidence>
<dbReference type="GO" id="GO:0003677">
    <property type="term" value="F:DNA binding"/>
    <property type="evidence" value="ECO:0007669"/>
    <property type="project" value="TreeGrafter"/>
</dbReference>
<dbReference type="SUPFAM" id="SSF75553">
    <property type="entry name" value="Smc hinge domain"/>
    <property type="match status" value="1"/>
</dbReference>
<keyword evidence="3" id="KW-0158">Chromosome</keyword>
<feature type="domain" description="SMC hinge" evidence="9">
    <location>
        <begin position="483"/>
        <end position="599"/>
    </location>
</feature>
<evidence type="ECO:0000256" key="2">
    <source>
        <dbReference type="ARBA" id="ARBA00004286"/>
    </source>
</evidence>
<evidence type="ECO:0000313" key="11">
    <source>
        <dbReference type="Proteomes" id="UP000472272"/>
    </source>
</evidence>
<protein>
    <submittedName>
        <fullName evidence="10">Structural maintenance of chromosomes 1B</fullName>
    </submittedName>
</protein>
<dbReference type="Gene3D" id="1.20.1060.20">
    <property type="match status" value="1"/>
</dbReference>
<dbReference type="Ensembl" id="ENSPMRT00000002251.1">
    <property type="protein sequence ID" value="ENSPMRP00000002114.1"/>
    <property type="gene ID" value="ENSPMRG00000001440.1"/>
</dbReference>
<dbReference type="FunFam" id="3.30.70.1620:FF:000001">
    <property type="entry name" value="Structural maintenance of chromosomes 1B"/>
    <property type="match status" value="1"/>
</dbReference>
<dbReference type="InterPro" id="IPR024704">
    <property type="entry name" value="SMC"/>
</dbReference>
<evidence type="ECO:0000259" key="9">
    <source>
        <dbReference type="SMART" id="SM00968"/>
    </source>
</evidence>
<feature type="coiled-coil region" evidence="7">
    <location>
        <begin position="641"/>
        <end position="681"/>
    </location>
</feature>
<dbReference type="InterPro" id="IPR027417">
    <property type="entry name" value="P-loop_NTPase"/>
</dbReference>
<keyword evidence="6 7" id="KW-0175">Coiled coil</keyword>
<dbReference type="GO" id="GO:0005654">
    <property type="term" value="C:nucleoplasm"/>
    <property type="evidence" value="ECO:0007669"/>
    <property type="project" value="UniProtKB-ARBA"/>
</dbReference>
<sequence>NIRKSNVMDALSFVMGEKTSNLRVRHIQELIHGAHIGKPVSSTGSVKMVYMEENGEEKTFSRIIRGSGSEFLVNDKIVSRSVYTKELEEIGIIARARNCLVFQGEVETIAMKKPKERTLLFEQISHSGELAAEYAEKKKNMQQSEEEAQFSYNKKKNVAAERKRAKLEKEEVIQRILRECREKMQMFKLYHNEQKINFLNSKLAAKNKDIDSNKIAVSHAEDAVGAKKKALGALNRKQQQIEKEIKSLEILLNQKRPQYIKAKERTSYQIKKVDTAKKNLRDHMKEQAKIEENKKELETELMDIDKAWKAYEKKVEEEALHQGRDVLLEERSGKFQNKQKNIRKYKELKELVRKKVAVLTQQLKKLQLEQKADEDKMAFEQRKQREVEASMKQVMEQIEDHEKRVEKLTEYSTTCVESLAEKKQEEVTLTNEIERSKIRMSELNEELNKIVSDLHNAKIDVHEGKRQKTRAENLESLKRLYPGHVFGRLLDLCHPIHKKYQLAVTKVFGMYMVAIVVASEKVARECIRFLKEQRAEAETFLPLDYLKVEPINEQLREIKGTKMMIDVIQTSFPALKKVIQFVCGNGLVCETVQEARQIAFEGPYRLKTVALDGTLFLKSGVISGGSSDLKKKARYWDEKEVNELKEQREKLMNELKDLMKIKRKEADLKQLQAQCQGIQTRHKYSQNELEILKKKHIANFYKEKSMLESVLLNSQSEHVMLNEGVEDNVFSDFCAEIGVDNIRVYEKEHLQEQEEIDKKRFQFENQKTRLSAQLEYICSLVDKAVKKNNMLKENICKDEAYIISLKKVTNGFVMLSVFLLFGGRELAKLQKEGIAIETSLEQKKLERHNTFLDCKLQDLKIGLLLGSLDDISEIEVGFVLGSDTETTEMTADIYEREEAIHVDYSNLAKELMDLHSDKDIETHLTKLQQEIASRENVLSKTAAPNMRALERLHVVTGRFQESVDVFETCRTEARLCRQEFEKVKKKRYELFSQCFEHVSVAIDQIYKKLCRNSSAQAFLSPENPEEPYLEGIGYNCVAPGKRFMPMDNLSGGEKSVAALALVFAIHSFRPAPFFVLDEVDAALDNTNIGKVSYHFIKEQAQEKFQIIVISLKEEFYSEADALVGVWPEQEDTIYSQVLSLDLTLYRESDDENERQPKGRKSSALKYDIK</sequence>
<dbReference type="PANTHER" id="PTHR18937:SF147">
    <property type="entry name" value="STRUCTURAL MAINTENANCE OF CHROMOSOMES PROTEIN 1B"/>
    <property type="match status" value="1"/>
</dbReference>
<accession>A0A670HQP7</accession>
<reference evidence="10" key="3">
    <citation type="submission" date="2025-09" db="UniProtKB">
        <authorList>
            <consortium name="Ensembl"/>
        </authorList>
    </citation>
    <scope>IDENTIFICATION</scope>
</reference>
<dbReference type="FunFam" id="1.20.1060.20:FF:000001">
    <property type="entry name" value="Structural maintenance of chromosomes 1A"/>
    <property type="match status" value="1"/>
</dbReference>
<evidence type="ECO:0000256" key="4">
    <source>
        <dbReference type="ARBA" id="ARBA00022741"/>
    </source>
</evidence>
<dbReference type="FunFam" id="3.40.50.300:FF:000562">
    <property type="entry name" value="Structural maintenance of chromosomes protein"/>
    <property type="match status" value="1"/>
</dbReference>
<comment type="subcellular location">
    <subcellularLocation>
        <location evidence="2">Chromosome</location>
    </subcellularLocation>
    <subcellularLocation>
        <location evidence="1">Nucleus</location>
    </subcellularLocation>
</comment>
<evidence type="ECO:0000256" key="8">
    <source>
        <dbReference type="SAM" id="MobiDB-lite"/>
    </source>
</evidence>